<dbReference type="GO" id="GO:0000725">
    <property type="term" value="P:recombinational repair"/>
    <property type="evidence" value="ECO:0007669"/>
    <property type="project" value="InterPro"/>
</dbReference>
<evidence type="ECO:0000313" key="3">
    <source>
        <dbReference type="EMBL" id="CAF1117979.1"/>
    </source>
</evidence>
<feature type="region of interest" description="Disordered" evidence="1">
    <location>
        <begin position="1"/>
        <end position="23"/>
    </location>
</feature>
<gene>
    <name evidence="3" type="ORF">GPM918_LOCUS19550</name>
    <name evidence="4" type="ORF">OVA965_LOCUS29167</name>
    <name evidence="5" type="ORF">SRO942_LOCUS19547</name>
    <name evidence="6" type="ORF">TMI583_LOCUS29932</name>
</gene>
<accession>A0A814QDD6</accession>
<comment type="caution">
    <text evidence="3">The sequence shown here is derived from an EMBL/GenBank/DDBJ whole genome shotgun (WGS) entry which is preliminary data.</text>
</comment>
<proteinExistence type="predicted"/>
<dbReference type="InterPro" id="IPR058570">
    <property type="entry name" value="HROB_OB"/>
</dbReference>
<dbReference type="Proteomes" id="UP000677228">
    <property type="component" value="Unassembled WGS sequence"/>
</dbReference>
<evidence type="ECO:0000313" key="7">
    <source>
        <dbReference type="Proteomes" id="UP000663829"/>
    </source>
</evidence>
<organism evidence="3 7">
    <name type="scientific">Didymodactylos carnosus</name>
    <dbReference type="NCBI Taxonomy" id="1234261"/>
    <lineage>
        <taxon>Eukaryota</taxon>
        <taxon>Metazoa</taxon>
        <taxon>Spiralia</taxon>
        <taxon>Gnathifera</taxon>
        <taxon>Rotifera</taxon>
        <taxon>Eurotatoria</taxon>
        <taxon>Bdelloidea</taxon>
        <taxon>Philodinida</taxon>
        <taxon>Philodinidae</taxon>
        <taxon>Didymodactylos</taxon>
    </lineage>
</organism>
<evidence type="ECO:0000313" key="6">
    <source>
        <dbReference type="EMBL" id="CAF4123758.1"/>
    </source>
</evidence>
<feature type="compositionally biased region" description="Polar residues" evidence="1">
    <location>
        <begin position="236"/>
        <end position="250"/>
    </location>
</feature>
<dbReference type="Proteomes" id="UP000663829">
    <property type="component" value="Unassembled WGS sequence"/>
</dbReference>
<dbReference type="Proteomes" id="UP000681722">
    <property type="component" value="Unassembled WGS sequence"/>
</dbReference>
<keyword evidence="7" id="KW-1185">Reference proteome</keyword>
<feature type="domain" description="Homologous recombination OB-fold protein OB-fold" evidence="2">
    <location>
        <begin position="82"/>
        <end position="159"/>
    </location>
</feature>
<feature type="region of interest" description="Disordered" evidence="1">
    <location>
        <begin position="236"/>
        <end position="266"/>
    </location>
</feature>
<name>A0A814QDD6_9BILA</name>
<evidence type="ECO:0000259" key="2">
    <source>
        <dbReference type="Pfam" id="PF15072"/>
    </source>
</evidence>
<dbReference type="Pfam" id="PF15072">
    <property type="entry name" value="HROB"/>
    <property type="match status" value="1"/>
</dbReference>
<dbReference type="AlphaFoldDB" id="A0A814QDD6"/>
<dbReference type="EMBL" id="CAJOBA010041950">
    <property type="protein sequence ID" value="CAF4123758.1"/>
    <property type="molecule type" value="Genomic_DNA"/>
</dbReference>
<feature type="compositionally biased region" description="Polar residues" evidence="1">
    <location>
        <begin position="10"/>
        <end position="19"/>
    </location>
</feature>
<evidence type="ECO:0000313" key="5">
    <source>
        <dbReference type="EMBL" id="CAF3881752.1"/>
    </source>
</evidence>
<protein>
    <recommendedName>
        <fullName evidence="2">Homologous recombination OB-fold protein OB-fold domain-containing protein</fullName>
    </recommendedName>
</protein>
<dbReference type="OrthoDB" id="21443at2759"/>
<dbReference type="Proteomes" id="UP000682733">
    <property type="component" value="Unassembled WGS sequence"/>
</dbReference>
<sequence length="317" mass="36073">MNSKTDHPTYDNSLLSSQVPGPVGLLPKLKSADELKRLKFDKINTDHPFLNDSQSTQVSKRQKTDTDVCKRPLSHTRFGSNKKIPLMCVTVTKYDKHGVTILLDRSGDIRASFVGDEDLLEHLSIHIGNTLLLRKVSIYTSSNRNDHYINIIPHNIIAIQDISQTDFIYPISFEETKNDLKYIQNELIDYFDATKNDETFHILSQSQQQKGNEVTVASSFSAINVSKNKRNSLLSEQHVQSSSNTLNKVSKQPKETRNGITPTNMNKNIENNILHQQSVVDDQNSSKEVDLVENIWRYKHSDYTTPLITISFLSAYH</sequence>
<dbReference type="EMBL" id="CAJNOK010020357">
    <property type="protein sequence ID" value="CAF1315013.1"/>
    <property type="molecule type" value="Genomic_DNA"/>
</dbReference>
<evidence type="ECO:0000313" key="4">
    <source>
        <dbReference type="EMBL" id="CAF1315013.1"/>
    </source>
</evidence>
<reference evidence="3" key="1">
    <citation type="submission" date="2021-02" db="EMBL/GenBank/DDBJ databases">
        <authorList>
            <person name="Nowell W R."/>
        </authorList>
    </citation>
    <scope>NUCLEOTIDE SEQUENCE</scope>
</reference>
<evidence type="ECO:0000256" key="1">
    <source>
        <dbReference type="SAM" id="MobiDB-lite"/>
    </source>
</evidence>
<dbReference type="EMBL" id="CAJOBC010005960">
    <property type="protein sequence ID" value="CAF3881752.1"/>
    <property type="molecule type" value="Genomic_DNA"/>
</dbReference>
<dbReference type="EMBL" id="CAJNOQ010005960">
    <property type="protein sequence ID" value="CAF1117979.1"/>
    <property type="molecule type" value="Genomic_DNA"/>
</dbReference>